<comment type="caution">
    <text evidence="2">The sequence shown here is derived from an EMBL/GenBank/DDBJ whole genome shotgun (WGS) entry which is preliminary data.</text>
</comment>
<dbReference type="Gene3D" id="3.40.30.10">
    <property type="entry name" value="Glutaredoxin"/>
    <property type="match status" value="1"/>
</dbReference>
<accession>A0A6B2QVT1</accession>
<evidence type="ECO:0000259" key="1">
    <source>
        <dbReference type="PROSITE" id="PS51352"/>
    </source>
</evidence>
<organism evidence="2">
    <name type="scientific">Sheuella amnicola</name>
    <dbReference type="NCBI Taxonomy" id="2707330"/>
    <lineage>
        <taxon>Bacteria</taxon>
        <taxon>Pseudomonadati</taxon>
        <taxon>Pseudomonadota</taxon>
        <taxon>Betaproteobacteria</taxon>
        <taxon>Burkholderiales</taxon>
        <taxon>Alcaligenaceae</taxon>
        <taxon>Sheuella</taxon>
    </lineage>
</organism>
<proteinExistence type="predicted"/>
<dbReference type="SUPFAM" id="SSF52833">
    <property type="entry name" value="Thioredoxin-like"/>
    <property type="match status" value="1"/>
</dbReference>
<dbReference type="CDD" id="cd02966">
    <property type="entry name" value="TlpA_like_family"/>
    <property type="match status" value="1"/>
</dbReference>
<dbReference type="InterPro" id="IPR013766">
    <property type="entry name" value="Thioredoxin_domain"/>
</dbReference>
<dbReference type="GO" id="GO:0016491">
    <property type="term" value="F:oxidoreductase activity"/>
    <property type="evidence" value="ECO:0007669"/>
    <property type="project" value="InterPro"/>
</dbReference>
<dbReference type="PANTHER" id="PTHR42852">
    <property type="entry name" value="THIOL:DISULFIDE INTERCHANGE PROTEIN DSBE"/>
    <property type="match status" value="1"/>
</dbReference>
<dbReference type="Pfam" id="PF08534">
    <property type="entry name" value="Redoxin"/>
    <property type="match status" value="1"/>
</dbReference>
<dbReference type="InterPro" id="IPR013740">
    <property type="entry name" value="Redoxin"/>
</dbReference>
<dbReference type="AlphaFoldDB" id="A0A6B2QVT1"/>
<feature type="domain" description="Thioredoxin" evidence="1">
    <location>
        <begin position="22"/>
        <end position="162"/>
    </location>
</feature>
<sequence length="163" mass="17967">MKKLFILALVIALGGGAFWFVSRPVKQAPEVTFSTLTGKQITTSELRGKVVLVKFWATSCVTCVAQMPNNVENFNKYKDQGFDVIAVAMQYDPANYVVNFVETRNIPFTVALDSRGVVAKAFGDVKLTPTAFLIGKDGQIIKRYVGDYDKAEFRATLEKALAS</sequence>
<dbReference type="PROSITE" id="PS51352">
    <property type="entry name" value="THIOREDOXIN_2"/>
    <property type="match status" value="1"/>
</dbReference>
<name>A0A6B2QVT1_9BURK</name>
<dbReference type="EMBL" id="JAAGRN010000002">
    <property type="protein sequence ID" value="NDY82261.1"/>
    <property type="molecule type" value="Genomic_DNA"/>
</dbReference>
<dbReference type="InterPro" id="IPR050553">
    <property type="entry name" value="Thioredoxin_ResA/DsbE_sf"/>
</dbReference>
<dbReference type="RefSeq" id="WP_163651577.1">
    <property type="nucleotide sequence ID" value="NZ_JAAGRN010000002.1"/>
</dbReference>
<evidence type="ECO:0000313" key="2">
    <source>
        <dbReference type="EMBL" id="NDY82261.1"/>
    </source>
</evidence>
<gene>
    <name evidence="2" type="ORF">G3I67_03350</name>
</gene>
<dbReference type="PANTHER" id="PTHR42852:SF18">
    <property type="entry name" value="CHROMOSOME UNDETERMINED SCAFFOLD_47, WHOLE GENOME SHOTGUN SEQUENCE"/>
    <property type="match status" value="1"/>
</dbReference>
<reference evidence="2" key="1">
    <citation type="submission" date="2020-02" db="EMBL/GenBank/DDBJ databases">
        <authorList>
            <person name="Chen W.-M."/>
        </authorList>
    </citation>
    <scope>NUCLEOTIDE SEQUENCE</scope>
    <source>
        <strain evidence="2">NBD-18</strain>
    </source>
</reference>
<protein>
    <submittedName>
        <fullName evidence="2">TlpA family protein disulfide reductase</fullName>
    </submittedName>
</protein>
<dbReference type="InterPro" id="IPR036249">
    <property type="entry name" value="Thioredoxin-like_sf"/>
</dbReference>